<feature type="domain" description="YgjP-like metallopeptidase" evidence="1">
    <location>
        <begin position="89"/>
        <end position="195"/>
    </location>
</feature>
<dbReference type="InterPro" id="IPR053136">
    <property type="entry name" value="UTP_pyrophosphatase-like"/>
</dbReference>
<name>A0A347U799_9BACT</name>
<accession>A0A347U799</accession>
<sequence>MSFQIEINEKIVTVKLENRKNMKHCYMRILKDDLIQIRANAYFTIYDAKKLVEKKLDWIEASIKKLSKNLIKEDEFLYLGEIRKLDDFKIKNLDLFYKKEIQKILPIFLEEFSSKMQLFPTSLSFRKNKRTWGSCNYKNGLNFNILLMKFPIEVMKYVIVHELAHIKHKNHSRDFWSLVAVYCPNYKEIERNFKNFL</sequence>
<dbReference type="Pfam" id="PF01863">
    <property type="entry name" value="YgjP-like"/>
    <property type="match status" value="1"/>
</dbReference>
<dbReference type="Proteomes" id="UP000262582">
    <property type="component" value="Chromosome"/>
</dbReference>
<dbReference type="InterPro" id="IPR002725">
    <property type="entry name" value="YgjP-like_metallopeptidase"/>
</dbReference>
<dbReference type="PANTHER" id="PTHR30399">
    <property type="entry name" value="UNCHARACTERIZED PROTEIN YGJP"/>
    <property type="match status" value="1"/>
</dbReference>
<proteinExistence type="predicted"/>
<dbReference type="AlphaFoldDB" id="A0A347U799"/>
<evidence type="ECO:0000313" key="3">
    <source>
        <dbReference type="EMBL" id="RXI30670.1"/>
    </source>
</evidence>
<dbReference type="EMBL" id="NXIG01000006">
    <property type="protein sequence ID" value="RXI30670.1"/>
    <property type="molecule type" value="Genomic_DNA"/>
</dbReference>
<organism evidence="3 5">
    <name type="scientific">Arcobacter ellisii</name>
    <dbReference type="NCBI Taxonomy" id="913109"/>
    <lineage>
        <taxon>Bacteria</taxon>
        <taxon>Pseudomonadati</taxon>
        <taxon>Campylobacterota</taxon>
        <taxon>Epsilonproteobacteria</taxon>
        <taxon>Campylobacterales</taxon>
        <taxon>Arcobacteraceae</taxon>
        <taxon>Arcobacter</taxon>
    </lineage>
</organism>
<reference evidence="3 5" key="1">
    <citation type="submission" date="2017-09" db="EMBL/GenBank/DDBJ databases">
        <title>Genomics of the genus Arcobacter.</title>
        <authorList>
            <person name="Perez-Cataluna A."/>
            <person name="Figueras M.J."/>
            <person name="Salas-Masso N."/>
        </authorList>
    </citation>
    <scope>NUCLEOTIDE SEQUENCE [LARGE SCALE GENOMIC DNA]</scope>
    <source>
        <strain evidence="3 5">CECT 7837</strain>
    </source>
</reference>
<gene>
    <name evidence="2" type="ORF">AELL_1057</name>
    <name evidence="3" type="ORF">CP962_07845</name>
</gene>
<dbReference type="OrthoDB" id="5321643at2"/>
<reference evidence="2 4" key="2">
    <citation type="submission" date="2018-08" db="EMBL/GenBank/DDBJ databases">
        <title>Complete genome of the Arcobacter ellisii type strain LMG 26155.</title>
        <authorList>
            <person name="Miller W.G."/>
            <person name="Yee E."/>
            <person name="Bono J.L."/>
        </authorList>
    </citation>
    <scope>NUCLEOTIDE SEQUENCE [LARGE SCALE GENOMIC DNA]</scope>
    <source>
        <strain evidence="2 4">LMG 26155</strain>
    </source>
</reference>
<dbReference type="Gene3D" id="3.30.2010.10">
    <property type="entry name" value="Metalloproteases ('zincins'), catalytic domain"/>
    <property type="match status" value="1"/>
</dbReference>
<dbReference type="CDD" id="cd07344">
    <property type="entry name" value="M48_yhfN_like"/>
    <property type="match status" value="1"/>
</dbReference>
<evidence type="ECO:0000259" key="1">
    <source>
        <dbReference type="Pfam" id="PF01863"/>
    </source>
</evidence>
<dbReference type="PANTHER" id="PTHR30399:SF1">
    <property type="entry name" value="UTP PYROPHOSPHATASE"/>
    <property type="match status" value="1"/>
</dbReference>
<dbReference type="KEGG" id="aell:AELL_1057"/>
<evidence type="ECO:0000313" key="2">
    <source>
        <dbReference type="EMBL" id="AXX94727.1"/>
    </source>
</evidence>
<keyword evidence="4" id="KW-1185">Reference proteome</keyword>
<evidence type="ECO:0000313" key="4">
    <source>
        <dbReference type="Proteomes" id="UP000262582"/>
    </source>
</evidence>
<dbReference type="Proteomes" id="UP000290588">
    <property type="component" value="Unassembled WGS sequence"/>
</dbReference>
<dbReference type="EMBL" id="CP032097">
    <property type="protein sequence ID" value="AXX94727.1"/>
    <property type="molecule type" value="Genomic_DNA"/>
</dbReference>
<dbReference type="RefSeq" id="WP_118916941.1">
    <property type="nucleotide sequence ID" value="NZ_CP032097.1"/>
</dbReference>
<protein>
    <submittedName>
        <fullName evidence="2">Peptidase, M48 family (DUF45 domain)</fullName>
    </submittedName>
</protein>
<evidence type="ECO:0000313" key="5">
    <source>
        <dbReference type="Proteomes" id="UP000290588"/>
    </source>
</evidence>